<dbReference type="AlphaFoldDB" id="A0A2S3VXA8"/>
<protein>
    <submittedName>
        <fullName evidence="1">Uncharacterized protein</fullName>
    </submittedName>
</protein>
<dbReference type="RefSeq" id="WP_180999860.1">
    <property type="nucleotide sequence ID" value="NZ_NKUE01000046.1"/>
</dbReference>
<gene>
    <name evidence="1" type="ORF">KMAL_31170</name>
</gene>
<keyword evidence="2" id="KW-1185">Reference proteome</keyword>
<sequence length="92" mass="10376">MPNTLEQAATNAGLTDMDLLKVADASLPPKVAVAQLRQRYPGAFPDFDARTAPKKEVDRRWRELQREQAAERAHAINERAIARMAEKYGDKK</sequence>
<reference evidence="1 2" key="1">
    <citation type="submission" date="2018-01" db="EMBL/GenBank/DDBJ databases">
        <title>Draft Genome Sequence of Komagataeibacter maltaceti LMG 1529, a Vinegar Producing Acetic Acid Bacterium Isolated from Malt Vinegar Brewery Acetifiers.</title>
        <authorList>
            <person name="Zhang Q."/>
            <person name="Hollensteiner J."/>
            <person name="Poehlein A."/>
            <person name="Daniel R."/>
        </authorList>
    </citation>
    <scope>NUCLEOTIDE SEQUENCE [LARGE SCALE GENOMIC DNA]</scope>
    <source>
        <strain evidence="1 2">LMG 1529</strain>
    </source>
</reference>
<organism evidence="1 2">
    <name type="scientific">Novacetimonas maltaceti</name>
    <dbReference type="NCBI Taxonomy" id="1203393"/>
    <lineage>
        <taxon>Bacteria</taxon>
        <taxon>Pseudomonadati</taxon>
        <taxon>Pseudomonadota</taxon>
        <taxon>Alphaproteobacteria</taxon>
        <taxon>Acetobacterales</taxon>
        <taxon>Acetobacteraceae</taxon>
        <taxon>Novacetimonas</taxon>
    </lineage>
</organism>
<comment type="caution">
    <text evidence="1">The sequence shown here is derived from an EMBL/GenBank/DDBJ whole genome shotgun (WGS) entry which is preliminary data.</text>
</comment>
<evidence type="ECO:0000313" key="1">
    <source>
        <dbReference type="EMBL" id="POF61259.1"/>
    </source>
</evidence>
<dbReference type="EMBL" id="POTC01000091">
    <property type="protein sequence ID" value="POF61259.1"/>
    <property type="molecule type" value="Genomic_DNA"/>
</dbReference>
<name>A0A2S3VXA8_9PROT</name>
<accession>A0A2S3VXA8</accession>
<evidence type="ECO:0000313" key="2">
    <source>
        <dbReference type="Proteomes" id="UP000237344"/>
    </source>
</evidence>
<dbReference type="Proteomes" id="UP000237344">
    <property type="component" value="Unassembled WGS sequence"/>
</dbReference>
<proteinExistence type="predicted"/>